<gene>
    <name evidence="2" type="ORF">MUN78_10060</name>
</gene>
<feature type="domain" description="Helix-turn-helix" evidence="1">
    <location>
        <begin position="17"/>
        <end position="66"/>
    </location>
</feature>
<evidence type="ECO:0000313" key="3">
    <source>
        <dbReference type="Proteomes" id="UP000831786"/>
    </source>
</evidence>
<dbReference type="Proteomes" id="UP000831786">
    <property type="component" value="Chromosome"/>
</dbReference>
<reference evidence="2 3" key="1">
    <citation type="submission" date="2022-04" db="EMBL/GenBank/DDBJ databases">
        <title>Leucobacter sp. isolated from rhizosphere of garlic.</title>
        <authorList>
            <person name="Won M."/>
            <person name="Lee C.-M."/>
            <person name="Woen H.-Y."/>
            <person name="Kwon S.-W."/>
        </authorList>
    </citation>
    <scope>NUCLEOTIDE SEQUENCE [LARGE SCALE GENOMIC DNA]</scope>
    <source>
        <strain evidence="2 3">H21R-40</strain>
    </source>
</reference>
<dbReference type="Pfam" id="PF12728">
    <property type="entry name" value="HTH_17"/>
    <property type="match status" value="1"/>
</dbReference>
<proteinExistence type="predicted"/>
<dbReference type="InterPro" id="IPR041657">
    <property type="entry name" value="HTH_17"/>
</dbReference>
<accession>A0ABY4FH96</accession>
<evidence type="ECO:0000259" key="1">
    <source>
        <dbReference type="Pfam" id="PF12728"/>
    </source>
</evidence>
<protein>
    <submittedName>
        <fullName evidence="2">Helix-turn-helix domain-containing protein</fullName>
    </submittedName>
</protein>
<name>A0ABY4FH96_9MICO</name>
<dbReference type="RefSeq" id="WP_244726201.1">
    <property type="nucleotide sequence ID" value="NZ_CP095045.1"/>
</dbReference>
<sequence length="74" mass="8250">MPDGERTAPLVPANYELLTLAETAAIFRKSVREMRWARQQGDAPPSAKIGGRIMFRAVDVHAFIDAKFNHSNPN</sequence>
<dbReference type="EMBL" id="CP095045">
    <property type="protein sequence ID" value="UOQ56047.1"/>
    <property type="molecule type" value="Genomic_DNA"/>
</dbReference>
<organism evidence="2 3">
    <name type="scientific">Leucobacter allii</name>
    <dbReference type="NCBI Taxonomy" id="2932247"/>
    <lineage>
        <taxon>Bacteria</taxon>
        <taxon>Bacillati</taxon>
        <taxon>Actinomycetota</taxon>
        <taxon>Actinomycetes</taxon>
        <taxon>Micrococcales</taxon>
        <taxon>Microbacteriaceae</taxon>
        <taxon>Leucobacter</taxon>
    </lineage>
</organism>
<keyword evidence="3" id="KW-1185">Reference proteome</keyword>
<evidence type="ECO:0000313" key="2">
    <source>
        <dbReference type="EMBL" id="UOQ56047.1"/>
    </source>
</evidence>